<organism evidence="1 2">
    <name type="scientific">Lentinula detonsa</name>
    <dbReference type="NCBI Taxonomy" id="2804962"/>
    <lineage>
        <taxon>Eukaryota</taxon>
        <taxon>Fungi</taxon>
        <taxon>Dikarya</taxon>
        <taxon>Basidiomycota</taxon>
        <taxon>Agaricomycotina</taxon>
        <taxon>Agaricomycetes</taxon>
        <taxon>Agaricomycetidae</taxon>
        <taxon>Agaricales</taxon>
        <taxon>Marasmiineae</taxon>
        <taxon>Omphalotaceae</taxon>
        <taxon>Lentinula</taxon>
    </lineage>
</organism>
<evidence type="ECO:0000313" key="1">
    <source>
        <dbReference type="EMBL" id="KAJ3979221.1"/>
    </source>
</evidence>
<dbReference type="Proteomes" id="UP001163850">
    <property type="component" value="Unassembled WGS sequence"/>
</dbReference>
<dbReference type="EMBL" id="MU802431">
    <property type="protein sequence ID" value="KAJ3979221.1"/>
    <property type="molecule type" value="Genomic_DNA"/>
</dbReference>
<protein>
    <submittedName>
        <fullName evidence="1">Uncharacterized protein</fullName>
    </submittedName>
</protein>
<accession>A0AA38PPK0</accession>
<evidence type="ECO:0000313" key="2">
    <source>
        <dbReference type="Proteomes" id="UP001163850"/>
    </source>
</evidence>
<comment type="caution">
    <text evidence="1">The sequence shown here is derived from an EMBL/GenBank/DDBJ whole genome shotgun (WGS) entry which is preliminary data.</text>
</comment>
<sequence length="231" mass="26629">MPSLCSSPGCAAKCERLSGDNDTPLFQMLKQTLDLFHHLKRNCERVMSIRKIHLQIALYLVVDENKVSYPHELDHSWTFAHVSKLQLHLTKWYSPKPTSNLNIMNHLVPKLGYQFPNLDTIGETLTGKCSLSNSGTNTTAQVKEYRVGVKLCMFKDKVKHWGHKLPIDMIPRCRKKVEIWLYAPAVRPFKDRKKKTLLGESWSLCKEPIHVYHDIVEGEKGLVMECLFELT</sequence>
<reference evidence="1" key="1">
    <citation type="submission" date="2022-08" db="EMBL/GenBank/DDBJ databases">
        <authorList>
            <consortium name="DOE Joint Genome Institute"/>
            <person name="Min B."/>
            <person name="Riley R."/>
            <person name="Sierra-Patev S."/>
            <person name="Naranjo-Ortiz M."/>
            <person name="Looney B."/>
            <person name="Konkel Z."/>
            <person name="Slot J.C."/>
            <person name="Sakamoto Y."/>
            <person name="Steenwyk J.L."/>
            <person name="Rokas A."/>
            <person name="Carro J."/>
            <person name="Camarero S."/>
            <person name="Ferreira P."/>
            <person name="Molpeceres G."/>
            <person name="Ruiz-Duenas F.J."/>
            <person name="Serrano A."/>
            <person name="Henrissat B."/>
            <person name="Drula E."/>
            <person name="Hughes K.W."/>
            <person name="Mata J.L."/>
            <person name="Ishikawa N.K."/>
            <person name="Vargas-Isla R."/>
            <person name="Ushijima S."/>
            <person name="Smith C.A."/>
            <person name="Ahrendt S."/>
            <person name="Andreopoulos W."/>
            <person name="He G."/>
            <person name="Labutti K."/>
            <person name="Lipzen A."/>
            <person name="Ng V."/>
            <person name="Sandor L."/>
            <person name="Barry K."/>
            <person name="Martinez A.T."/>
            <person name="Xiao Y."/>
            <person name="Gibbons J.G."/>
            <person name="Terashima K."/>
            <person name="Hibbett D.S."/>
            <person name="Grigoriev I.V."/>
        </authorList>
    </citation>
    <scope>NUCLEOTIDE SEQUENCE</scope>
    <source>
        <strain evidence="1">TFB7829</strain>
    </source>
</reference>
<gene>
    <name evidence="1" type="ORF">F5890DRAFT_1478709</name>
</gene>
<dbReference type="AlphaFoldDB" id="A0AA38PPK0"/>
<proteinExistence type="predicted"/>
<name>A0AA38PPK0_9AGAR</name>